<keyword evidence="4" id="KW-0378">Hydrolase</keyword>
<dbReference type="GO" id="GO:0005975">
    <property type="term" value="P:carbohydrate metabolic process"/>
    <property type="evidence" value="ECO:0007669"/>
    <property type="project" value="InterPro"/>
</dbReference>
<evidence type="ECO:0000256" key="3">
    <source>
        <dbReference type="ARBA" id="ARBA00012663"/>
    </source>
</evidence>
<evidence type="ECO:0000256" key="1">
    <source>
        <dbReference type="ARBA" id="ARBA00001231"/>
    </source>
</evidence>
<gene>
    <name evidence="7" type="ORF">SAMN04489812_1184</name>
</gene>
<comment type="similarity">
    <text evidence="2">Belongs to the glycosyl hydrolase 3 family.</text>
</comment>
<keyword evidence="8" id="KW-1185">Reference proteome</keyword>
<reference evidence="7 8" key="1">
    <citation type="submission" date="2016-10" db="EMBL/GenBank/DDBJ databases">
        <authorList>
            <person name="de Groot N.N."/>
        </authorList>
    </citation>
    <scope>NUCLEOTIDE SEQUENCE [LARGE SCALE GENOMIC DNA]</scope>
    <source>
        <strain evidence="7 8">DSM 21800</strain>
    </source>
</reference>
<dbReference type="GO" id="GO:0009254">
    <property type="term" value="P:peptidoglycan turnover"/>
    <property type="evidence" value="ECO:0007669"/>
    <property type="project" value="TreeGrafter"/>
</dbReference>
<dbReference type="Pfam" id="PF00933">
    <property type="entry name" value="Glyco_hydro_3"/>
    <property type="match status" value="1"/>
</dbReference>
<dbReference type="PANTHER" id="PTHR30480:SF13">
    <property type="entry name" value="BETA-HEXOSAMINIDASE"/>
    <property type="match status" value="1"/>
</dbReference>
<dbReference type="GO" id="GO:0004563">
    <property type="term" value="F:beta-N-acetylhexosaminidase activity"/>
    <property type="evidence" value="ECO:0007669"/>
    <property type="project" value="UniProtKB-EC"/>
</dbReference>
<evidence type="ECO:0000313" key="7">
    <source>
        <dbReference type="EMBL" id="SDS19949.1"/>
    </source>
</evidence>
<dbReference type="InterPro" id="IPR050226">
    <property type="entry name" value="NagZ_Beta-hexosaminidase"/>
</dbReference>
<dbReference type="SUPFAM" id="SSF51445">
    <property type="entry name" value="(Trans)glycosidases"/>
    <property type="match status" value="1"/>
</dbReference>
<evidence type="ECO:0000313" key="8">
    <source>
        <dbReference type="Proteomes" id="UP000199103"/>
    </source>
</evidence>
<dbReference type="STRING" id="630515.SAMN04489812_1184"/>
<evidence type="ECO:0000259" key="6">
    <source>
        <dbReference type="Pfam" id="PF00933"/>
    </source>
</evidence>
<dbReference type="AlphaFoldDB" id="A0A1H1QAP4"/>
<comment type="catalytic activity">
    <reaction evidence="1">
        <text>Hydrolysis of terminal non-reducing N-acetyl-D-hexosamine residues in N-acetyl-beta-D-hexosaminides.</text>
        <dbReference type="EC" id="3.2.1.52"/>
    </reaction>
</comment>
<dbReference type="OrthoDB" id="9805821at2"/>
<dbReference type="InterPro" id="IPR001764">
    <property type="entry name" value="Glyco_hydro_3_N"/>
</dbReference>
<dbReference type="InterPro" id="IPR017853">
    <property type="entry name" value="GH"/>
</dbReference>
<dbReference type="InterPro" id="IPR036881">
    <property type="entry name" value="Glyco_hydro_3_C_sf"/>
</dbReference>
<dbReference type="Gene3D" id="3.40.50.1700">
    <property type="entry name" value="Glycoside hydrolase family 3 C-terminal domain"/>
    <property type="match status" value="1"/>
</dbReference>
<dbReference type="SUPFAM" id="SSF52279">
    <property type="entry name" value="Beta-D-glucan exohydrolase, C-terminal domain"/>
    <property type="match status" value="1"/>
</dbReference>
<dbReference type="PANTHER" id="PTHR30480">
    <property type="entry name" value="BETA-HEXOSAMINIDASE-RELATED"/>
    <property type="match status" value="1"/>
</dbReference>
<evidence type="ECO:0000256" key="5">
    <source>
        <dbReference type="ARBA" id="ARBA00023295"/>
    </source>
</evidence>
<evidence type="ECO:0000256" key="2">
    <source>
        <dbReference type="ARBA" id="ARBA00005336"/>
    </source>
</evidence>
<dbReference type="Gene3D" id="3.20.20.300">
    <property type="entry name" value="Glycoside hydrolase, family 3, N-terminal domain"/>
    <property type="match status" value="1"/>
</dbReference>
<dbReference type="EC" id="3.2.1.52" evidence="3"/>
<name>A0A1H1QAP4_9ACTN</name>
<organism evidence="7 8">
    <name type="scientific">Microlunatus soli</name>
    <dbReference type="NCBI Taxonomy" id="630515"/>
    <lineage>
        <taxon>Bacteria</taxon>
        <taxon>Bacillati</taxon>
        <taxon>Actinomycetota</taxon>
        <taxon>Actinomycetes</taxon>
        <taxon>Propionibacteriales</taxon>
        <taxon>Propionibacteriaceae</taxon>
        <taxon>Microlunatus</taxon>
    </lineage>
</organism>
<dbReference type="Proteomes" id="UP000199103">
    <property type="component" value="Chromosome I"/>
</dbReference>
<dbReference type="EMBL" id="LT629772">
    <property type="protein sequence ID" value="SDS19949.1"/>
    <property type="molecule type" value="Genomic_DNA"/>
</dbReference>
<sequence>MTGDVLGQSVEPLLAAMSLPDKIGQLITHLVYGASADEPDDRNTDLFGVATPAEVVAKYRLGGVIYFAWAGNTADPQQIGRLSNGLQQAAGRAGLPGLIIGTDQETGRVARMGPPATQFPGAMALAATHDAGAVRVAYRITGAELAAVGVNTCFAPVADVNIDQANPVIGIRSFSSEPDVVAEYVRAAIAGLQRDAGPELGSPSPGDSEARVGSGLAAAAKHFPGHGDTSTDSHHALPTVTHSAADWEAVDALPFAEAVRAGVEMIMTGHLAFPAIDPSGDPATLSSPILTGLLRDRLGYTGVIITDSLRMQGVRELHDDGEIAVRAIEAGVDILLEPADPDAAVAAITDALASGRLTEQRIDASVRRILQLKQRRGLLRPVATSPNRIAAVVGSDDHQREARAITAASITLIRDDGDLIPLRRAPVCLLGADEAAVHRVAAGLQTAGLEVSGLVTGPRPDRDMINAARACAHPAAQTVIITSAAWLSRWQRTMVRAVREVTGRVVLVAITDPYDAGLVTAGGTMLLSYSATPIALDAVVDVLLGTSRPVGRLPVTVGENRDHPLFPYRAGIVRG</sequence>
<keyword evidence="5" id="KW-0326">Glycosidase</keyword>
<dbReference type="InterPro" id="IPR036962">
    <property type="entry name" value="Glyco_hydro_3_N_sf"/>
</dbReference>
<dbReference type="RefSeq" id="WP_157683233.1">
    <property type="nucleotide sequence ID" value="NZ_LT629772.1"/>
</dbReference>
<feature type="domain" description="Glycoside hydrolase family 3 N-terminal" evidence="6">
    <location>
        <begin position="21"/>
        <end position="372"/>
    </location>
</feature>
<protein>
    <recommendedName>
        <fullName evidence="3">beta-N-acetylhexosaminidase</fullName>
        <ecNumber evidence="3">3.2.1.52</ecNumber>
    </recommendedName>
</protein>
<accession>A0A1H1QAP4</accession>
<evidence type="ECO:0000256" key="4">
    <source>
        <dbReference type="ARBA" id="ARBA00022801"/>
    </source>
</evidence>
<proteinExistence type="inferred from homology"/>